<dbReference type="AlphaFoldDB" id="X6MKL2"/>
<proteinExistence type="predicted"/>
<comment type="caution">
    <text evidence="2">The sequence shown here is derived from an EMBL/GenBank/DDBJ whole genome shotgun (WGS) entry which is preliminary data.</text>
</comment>
<evidence type="ECO:0000256" key="1">
    <source>
        <dbReference type="SAM" id="MobiDB-lite"/>
    </source>
</evidence>
<evidence type="ECO:0000313" key="2">
    <source>
        <dbReference type="EMBL" id="ETO14186.1"/>
    </source>
</evidence>
<evidence type="ECO:0000313" key="3">
    <source>
        <dbReference type="Proteomes" id="UP000023152"/>
    </source>
</evidence>
<protein>
    <submittedName>
        <fullName evidence="2">Uncharacterized protein</fullName>
    </submittedName>
</protein>
<organism evidence="2 3">
    <name type="scientific">Reticulomyxa filosa</name>
    <dbReference type="NCBI Taxonomy" id="46433"/>
    <lineage>
        <taxon>Eukaryota</taxon>
        <taxon>Sar</taxon>
        <taxon>Rhizaria</taxon>
        <taxon>Retaria</taxon>
        <taxon>Foraminifera</taxon>
        <taxon>Monothalamids</taxon>
        <taxon>Reticulomyxidae</taxon>
        <taxon>Reticulomyxa</taxon>
    </lineage>
</organism>
<dbReference type="EMBL" id="ASPP01020172">
    <property type="protein sequence ID" value="ETO14186.1"/>
    <property type="molecule type" value="Genomic_DNA"/>
</dbReference>
<gene>
    <name evidence="2" type="ORF">RFI_23182</name>
</gene>
<keyword evidence="3" id="KW-1185">Reference proteome</keyword>
<reference evidence="2 3" key="1">
    <citation type="journal article" date="2013" name="Curr. Biol.">
        <title>The Genome of the Foraminiferan Reticulomyxa filosa.</title>
        <authorList>
            <person name="Glockner G."/>
            <person name="Hulsmann N."/>
            <person name="Schleicher M."/>
            <person name="Noegel A.A."/>
            <person name="Eichinger L."/>
            <person name="Gallinger C."/>
            <person name="Pawlowski J."/>
            <person name="Sierra R."/>
            <person name="Euteneuer U."/>
            <person name="Pillet L."/>
            <person name="Moustafa A."/>
            <person name="Platzer M."/>
            <person name="Groth M."/>
            <person name="Szafranski K."/>
            <person name="Schliwa M."/>
        </authorList>
    </citation>
    <scope>NUCLEOTIDE SEQUENCE [LARGE SCALE GENOMIC DNA]</scope>
</reference>
<feature type="compositionally biased region" description="Basic and acidic residues" evidence="1">
    <location>
        <begin position="290"/>
        <end position="300"/>
    </location>
</feature>
<dbReference type="Proteomes" id="UP000023152">
    <property type="component" value="Unassembled WGS sequence"/>
</dbReference>
<sequence>MFNPNAMRRALNFDGTNIVKTCNKILLLEGKKFNILSVGILILCYKWKNLSFAVETELRKPRRRGGGKSKLFFHENEMMPESSKILQKADINSKSPYKKKSIDFFFRGEHCFKNKNKKKKKKILFKQKSTKLNTNTNTDLNTTSTSDIGNENSVDGLSAITAETREIKNSQETNAQEVDKIQEEDAMNKAAITKECEADLSSLSLDTNESKATDDNEKQTRSRYGRKIKKVNYKLDDYFSWEKECPQNDKSAKMDTGIFFDFFFFFLQKVRNTPNKYFGSNKKTPKKKKVETMNKGDPKKKQGLYKGI</sequence>
<feature type="region of interest" description="Disordered" evidence="1">
    <location>
        <begin position="277"/>
        <end position="308"/>
    </location>
</feature>
<accession>X6MKL2</accession>
<name>X6MKL2_RETFI</name>